<dbReference type="InterPro" id="IPR051157">
    <property type="entry name" value="PDH/Transketolase"/>
</dbReference>
<dbReference type="OrthoDB" id="8732661at2"/>
<evidence type="ECO:0000313" key="6">
    <source>
        <dbReference type="EMBL" id="RIE07301.1"/>
    </source>
</evidence>
<dbReference type="EMBL" id="QXIU01000246">
    <property type="protein sequence ID" value="RIE07301.1"/>
    <property type="molecule type" value="Genomic_DNA"/>
</dbReference>
<keyword evidence="4" id="KW-0786">Thiamine pyrophosphate</keyword>
<dbReference type="PROSITE" id="PS00802">
    <property type="entry name" value="TRANSKETOLASE_2"/>
    <property type="match status" value="1"/>
</dbReference>
<organism evidence="6 7">
    <name type="scientific">Candidatus Cryosericum odellii</name>
    <dbReference type="NCBI Taxonomy" id="2290917"/>
    <lineage>
        <taxon>Bacteria</taxon>
        <taxon>Pseudomonadati</taxon>
        <taxon>Caldisericota/Cryosericota group</taxon>
        <taxon>Candidatus Cryosericota</taxon>
        <taxon>Candidatus Cryosericia</taxon>
        <taxon>Candidatus Cryosericales</taxon>
        <taxon>Candidatus Cryosericaceae</taxon>
        <taxon>Candidatus Cryosericum</taxon>
    </lineage>
</organism>
<dbReference type="InterPro" id="IPR020826">
    <property type="entry name" value="Transketolase_BS"/>
</dbReference>
<protein>
    <submittedName>
        <fullName evidence="6">Transketolase family protein</fullName>
    </submittedName>
</protein>
<dbReference type="Gene3D" id="3.40.50.970">
    <property type="match status" value="1"/>
</dbReference>
<dbReference type="InterPro" id="IPR009014">
    <property type="entry name" value="Transketo_C/PFOR_II"/>
</dbReference>
<name>A0A398D774_9BACT</name>
<dbReference type="PANTHER" id="PTHR43825">
    <property type="entry name" value="PYRUVATE DEHYDROGENASE E1 COMPONENT"/>
    <property type="match status" value="1"/>
</dbReference>
<dbReference type="CDD" id="cd07033">
    <property type="entry name" value="TPP_PYR_DXS_TK_like"/>
    <property type="match status" value="1"/>
</dbReference>
<proteinExistence type="inferred from homology"/>
<dbReference type="FunFam" id="3.40.50.970:FF:000129">
    <property type="entry name" value="Transketolase"/>
    <property type="match status" value="1"/>
</dbReference>
<dbReference type="InterPro" id="IPR033248">
    <property type="entry name" value="Transketolase_C"/>
</dbReference>
<evidence type="ECO:0000256" key="2">
    <source>
        <dbReference type="ARBA" id="ARBA00007131"/>
    </source>
</evidence>
<sequence>MATAHKDVCGTLEGKATRFGYSDGLLILGRTDPRVFVLDADLAKSTTSDRFKKEFPDRFIDCGIAEADMVGIAGGLSLMGKVPFTSTYGTFMVDRALDQIRVTVAYGELNVKIVGAHGGISVGPDGATHQALEDLGTMRMLPHMIVINPCDVNEARKATLAVAAMQGPAFIRLGRESVPILTDDTTPFEIGKGITFEDGDDVTIAATGYMVYEALLAHEELKKQGIHARVLDIHTIKPIDRELLLQAAHETSAVVTAEEHQVMGGFGSAVAEVLFQDCPVPMEFVGIKDRFGESGTPDELLTAFGCRHTDIEAAVHRVLQRKTNSVVPA</sequence>
<evidence type="ECO:0000313" key="7">
    <source>
        <dbReference type="Proteomes" id="UP000266489"/>
    </source>
</evidence>
<comment type="caution">
    <text evidence="6">The sequence shown here is derived from an EMBL/GenBank/DDBJ whole genome shotgun (WGS) entry which is preliminary data.</text>
</comment>
<accession>A0A398D774</accession>
<dbReference type="Pfam" id="PF02779">
    <property type="entry name" value="Transket_pyr"/>
    <property type="match status" value="1"/>
</dbReference>
<dbReference type="PANTHER" id="PTHR43825:SF1">
    <property type="entry name" value="TRANSKETOLASE-LIKE PYRIMIDINE-BINDING DOMAIN-CONTAINING PROTEIN"/>
    <property type="match status" value="1"/>
</dbReference>
<comment type="similarity">
    <text evidence="2">Belongs to the transketolase family.</text>
</comment>
<evidence type="ECO:0000256" key="1">
    <source>
        <dbReference type="ARBA" id="ARBA00001964"/>
    </source>
</evidence>
<dbReference type="InterPro" id="IPR029061">
    <property type="entry name" value="THDP-binding"/>
</dbReference>
<dbReference type="SUPFAM" id="SSF52922">
    <property type="entry name" value="TK C-terminal domain-like"/>
    <property type="match status" value="1"/>
</dbReference>
<comment type="cofactor">
    <cofactor evidence="1">
        <name>thiamine diphosphate</name>
        <dbReference type="ChEBI" id="CHEBI:58937"/>
    </cofactor>
</comment>
<dbReference type="SMART" id="SM00861">
    <property type="entry name" value="Transket_pyr"/>
    <property type="match status" value="1"/>
</dbReference>
<dbReference type="SUPFAM" id="SSF52518">
    <property type="entry name" value="Thiamin diphosphate-binding fold (THDP-binding)"/>
    <property type="match status" value="1"/>
</dbReference>
<dbReference type="Gene3D" id="3.40.50.920">
    <property type="match status" value="1"/>
</dbReference>
<feature type="domain" description="Transketolase-like pyrimidine-binding" evidence="5">
    <location>
        <begin position="15"/>
        <end position="180"/>
    </location>
</feature>
<dbReference type="Proteomes" id="UP000266489">
    <property type="component" value="Unassembled WGS sequence"/>
</dbReference>
<evidence type="ECO:0000259" key="5">
    <source>
        <dbReference type="SMART" id="SM00861"/>
    </source>
</evidence>
<dbReference type="Pfam" id="PF02780">
    <property type="entry name" value="Transketolase_C"/>
    <property type="match status" value="1"/>
</dbReference>
<evidence type="ECO:0000256" key="4">
    <source>
        <dbReference type="ARBA" id="ARBA00023052"/>
    </source>
</evidence>
<dbReference type="GO" id="GO:0016740">
    <property type="term" value="F:transferase activity"/>
    <property type="evidence" value="ECO:0007669"/>
    <property type="project" value="UniProtKB-KW"/>
</dbReference>
<dbReference type="AlphaFoldDB" id="A0A398D774"/>
<dbReference type="RefSeq" id="WP_119120589.1">
    <property type="nucleotide sequence ID" value="NZ_QXIU01000246.1"/>
</dbReference>
<reference evidence="6 7" key="1">
    <citation type="submission" date="2018-09" db="EMBL/GenBank/DDBJ databases">
        <title>Discovery and Ecogenomic Context for Candidatus Cryosericales, a Global Caldiserica Order Active in Thawing Permafrost.</title>
        <authorList>
            <person name="Martinez M.A."/>
            <person name="Woodcroft B.J."/>
            <person name="Ignacio Espinoza J.C."/>
            <person name="Zayed A."/>
            <person name="Singleton C.M."/>
            <person name="Boyd J."/>
            <person name="Li Y.-F."/>
            <person name="Purvine S."/>
            <person name="Maughan H."/>
            <person name="Hodgkins S.B."/>
            <person name="Anderson D."/>
            <person name="Sederholm M."/>
            <person name="Temperton B."/>
            <person name="Saleska S.R."/>
            <person name="Tyson G.W."/>
            <person name="Rich V.I."/>
        </authorList>
    </citation>
    <scope>NUCLEOTIDE SEQUENCE [LARGE SCALE GENOMIC DNA]</scope>
    <source>
        <strain evidence="6 7">SMC5</strain>
    </source>
</reference>
<dbReference type="InterPro" id="IPR005475">
    <property type="entry name" value="Transketolase-like_Pyr-bd"/>
</dbReference>
<gene>
    <name evidence="6" type="ORF">SMC5_10005</name>
</gene>
<keyword evidence="3" id="KW-0808">Transferase</keyword>
<evidence type="ECO:0000256" key="3">
    <source>
        <dbReference type="ARBA" id="ARBA00022679"/>
    </source>
</evidence>